<reference evidence="9" key="2">
    <citation type="submission" date="2022-10" db="EMBL/GenBank/DDBJ databases">
        <authorList>
            <consortium name="ENA_rothamsted_submissions"/>
            <consortium name="culmorum"/>
            <person name="King R."/>
        </authorList>
    </citation>
    <scope>NUCLEOTIDE SEQUENCE</scope>
</reference>
<comment type="subcellular location">
    <subcellularLocation>
        <location evidence="1 5 6">Nucleus</location>
    </subcellularLocation>
</comment>
<dbReference type="InterPro" id="IPR050394">
    <property type="entry name" value="Homeobox_NK-like"/>
</dbReference>
<feature type="region of interest" description="Disordered" evidence="7">
    <location>
        <begin position="217"/>
        <end position="246"/>
    </location>
</feature>
<feature type="domain" description="Homeobox" evidence="8">
    <location>
        <begin position="240"/>
        <end position="300"/>
    </location>
</feature>
<dbReference type="EMBL" id="OU893338">
    <property type="protein sequence ID" value="CAG9794769.1"/>
    <property type="molecule type" value="Genomic_DNA"/>
</dbReference>
<dbReference type="PRINTS" id="PR00031">
    <property type="entry name" value="HTHREPRESSR"/>
</dbReference>
<feature type="compositionally biased region" description="Polar residues" evidence="7">
    <location>
        <begin position="304"/>
        <end position="320"/>
    </location>
</feature>
<keyword evidence="10" id="KW-1185">Reference proteome</keyword>
<evidence type="ECO:0000256" key="4">
    <source>
        <dbReference type="ARBA" id="ARBA00023242"/>
    </source>
</evidence>
<sequence>MEYEYNGEVTVYNNNSQKLNYNCKNEFYNHINNECFDKIRQKDYVSKNYGMKMEEQMGQNLNTPFSVKDILNINQQPNYYERNDAWKPSDRDRRLEYPHDQIYHQTQYCSPDYFNQVYPNIPVHANVDPYWSQDMYHDPKIEEYYSYNQYCHNLYHPNYDYTEAVTAHQIESHQKEPVLRDPIHVPSNPILEHKNEKHAEQVIDTTYSHTELFEKITSTPIKNTREPSAASSKQERKDKNAKRKPRILFSQTQVHALEIRFRAQKYLTAPEREELAKNLNLTPTQVKIWFQNRRYKSKRIKSPEVSTSTDAKPNKNTSNRKLYKTDNKLNSVYDYKTDVEDVLSKGLNNDENLTTTIYFDDSLTYEENTHDKYYDGKLEIDESIETHSDMSGYLKCPPDVHIDTTKVHPSDGPELKKYFNNMHYLCS</sequence>
<dbReference type="Pfam" id="PF00046">
    <property type="entry name" value="Homeodomain"/>
    <property type="match status" value="1"/>
</dbReference>
<dbReference type="InterPro" id="IPR020479">
    <property type="entry name" value="HD_metazoa"/>
</dbReference>
<evidence type="ECO:0000256" key="7">
    <source>
        <dbReference type="SAM" id="MobiDB-lite"/>
    </source>
</evidence>
<accession>A0A9N9RES6</accession>
<dbReference type="GO" id="GO:0000978">
    <property type="term" value="F:RNA polymerase II cis-regulatory region sequence-specific DNA binding"/>
    <property type="evidence" value="ECO:0007669"/>
    <property type="project" value="TreeGrafter"/>
</dbReference>
<dbReference type="PROSITE" id="PS50071">
    <property type="entry name" value="HOMEOBOX_2"/>
    <property type="match status" value="1"/>
</dbReference>
<evidence type="ECO:0000256" key="5">
    <source>
        <dbReference type="PROSITE-ProRule" id="PRU00108"/>
    </source>
</evidence>
<feature type="region of interest" description="Disordered" evidence="7">
    <location>
        <begin position="300"/>
        <end position="322"/>
    </location>
</feature>
<dbReference type="GO" id="GO:0030154">
    <property type="term" value="P:cell differentiation"/>
    <property type="evidence" value="ECO:0007669"/>
    <property type="project" value="TreeGrafter"/>
</dbReference>
<keyword evidence="3 5" id="KW-0371">Homeobox</keyword>
<evidence type="ECO:0000256" key="1">
    <source>
        <dbReference type="ARBA" id="ARBA00004123"/>
    </source>
</evidence>
<feature type="DNA-binding region" description="Homeobox" evidence="5">
    <location>
        <begin position="242"/>
        <end position="301"/>
    </location>
</feature>
<dbReference type="PANTHER" id="PTHR24340">
    <property type="entry name" value="HOMEOBOX PROTEIN NKX"/>
    <property type="match status" value="1"/>
</dbReference>
<evidence type="ECO:0000256" key="2">
    <source>
        <dbReference type="ARBA" id="ARBA00023125"/>
    </source>
</evidence>
<reference evidence="9" key="1">
    <citation type="submission" date="2021-12" db="EMBL/GenBank/DDBJ databases">
        <authorList>
            <person name="King R."/>
        </authorList>
    </citation>
    <scope>NUCLEOTIDE SEQUENCE</scope>
</reference>
<protein>
    <recommendedName>
        <fullName evidence="8">Homeobox domain-containing protein</fullName>
    </recommendedName>
</protein>
<dbReference type="SMART" id="SM00389">
    <property type="entry name" value="HOX"/>
    <property type="match status" value="1"/>
</dbReference>
<evidence type="ECO:0000313" key="9">
    <source>
        <dbReference type="EMBL" id="CAG9794769.1"/>
    </source>
</evidence>
<evidence type="ECO:0000313" key="10">
    <source>
        <dbReference type="Proteomes" id="UP001153714"/>
    </source>
</evidence>
<dbReference type="AlphaFoldDB" id="A0A9N9RES6"/>
<dbReference type="InterPro" id="IPR017970">
    <property type="entry name" value="Homeobox_CS"/>
</dbReference>
<dbReference type="SUPFAM" id="SSF46689">
    <property type="entry name" value="Homeodomain-like"/>
    <property type="match status" value="1"/>
</dbReference>
<organism evidence="9 10">
    <name type="scientific">Diatraea saccharalis</name>
    <name type="common">sugarcane borer</name>
    <dbReference type="NCBI Taxonomy" id="40085"/>
    <lineage>
        <taxon>Eukaryota</taxon>
        <taxon>Metazoa</taxon>
        <taxon>Ecdysozoa</taxon>
        <taxon>Arthropoda</taxon>
        <taxon>Hexapoda</taxon>
        <taxon>Insecta</taxon>
        <taxon>Pterygota</taxon>
        <taxon>Neoptera</taxon>
        <taxon>Endopterygota</taxon>
        <taxon>Lepidoptera</taxon>
        <taxon>Glossata</taxon>
        <taxon>Ditrysia</taxon>
        <taxon>Pyraloidea</taxon>
        <taxon>Crambidae</taxon>
        <taxon>Crambinae</taxon>
        <taxon>Diatraea</taxon>
    </lineage>
</organism>
<dbReference type="Proteomes" id="UP001153714">
    <property type="component" value="Chromosome 7"/>
</dbReference>
<keyword evidence="2 5" id="KW-0238">DNA-binding</keyword>
<dbReference type="InterPro" id="IPR000047">
    <property type="entry name" value="HTH_motif"/>
</dbReference>
<dbReference type="CDD" id="cd00086">
    <property type="entry name" value="homeodomain"/>
    <property type="match status" value="1"/>
</dbReference>
<evidence type="ECO:0000256" key="3">
    <source>
        <dbReference type="ARBA" id="ARBA00023155"/>
    </source>
</evidence>
<dbReference type="PROSITE" id="PS00027">
    <property type="entry name" value="HOMEOBOX_1"/>
    <property type="match status" value="1"/>
</dbReference>
<dbReference type="GO" id="GO:0005634">
    <property type="term" value="C:nucleus"/>
    <property type="evidence" value="ECO:0007669"/>
    <property type="project" value="UniProtKB-SubCell"/>
</dbReference>
<dbReference type="PRINTS" id="PR00024">
    <property type="entry name" value="HOMEOBOX"/>
</dbReference>
<dbReference type="InterPro" id="IPR001356">
    <property type="entry name" value="HD"/>
</dbReference>
<dbReference type="GO" id="GO:0000981">
    <property type="term" value="F:DNA-binding transcription factor activity, RNA polymerase II-specific"/>
    <property type="evidence" value="ECO:0007669"/>
    <property type="project" value="InterPro"/>
</dbReference>
<keyword evidence="4 5" id="KW-0539">Nucleus</keyword>
<name>A0A9N9RES6_9NEOP</name>
<evidence type="ECO:0000256" key="6">
    <source>
        <dbReference type="RuleBase" id="RU000682"/>
    </source>
</evidence>
<dbReference type="OrthoDB" id="3137333at2759"/>
<evidence type="ECO:0000259" key="8">
    <source>
        <dbReference type="PROSITE" id="PS50071"/>
    </source>
</evidence>
<dbReference type="PANTHER" id="PTHR24340:SF82">
    <property type="entry name" value="HOMEOBOX PROTEIN VND"/>
    <property type="match status" value="1"/>
</dbReference>
<gene>
    <name evidence="9" type="ORF">DIATSA_LOCUS12121</name>
</gene>
<dbReference type="InterPro" id="IPR009057">
    <property type="entry name" value="Homeodomain-like_sf"/>
</dbReference>
<proteinExistence type="predicted"/>
<dbReference type="Gene3D" id="1.10.10.60">
    <property type="entry name" value="Homeodomain-like"/>
    <property type="match status" value="1"/>
</dbReference>